<dbReference type="InterPro" id="IPR030385">
    <property type="entry name" value="G_IRG_dom"/>
</dbReference>
<evidence type="ECO:0000313" key="3">
    <source>
        <dbReference type="Proteomes" id="UP001500604"/>
    </source>
</evidence>
<dbReference type="EMBL" id="BAABFL010000242">
    <property type="protein sequence ID" value="GAA4649656.1"/>
    <property type="molecule type" value="Genomic_DNA"/>
</dbReference>
<sequence>MACPAPLTAASYSWNANNESCYPCRIFLSICAAIANIFCCYTVEAADVDTLLQEHPEYANCYFAQSLGRRRVDKTETFDTLSNTAKISDPDQLKPKKSEKEDAPLPIAEELIDIPTQFEHHFKVAVDGDPGCGKSTFINTMRGLRASDDDAAPVSVTGQEVKQTSFYELDNSIVLCEPAPVSTAHFGHTRYNNFDAAIVLCTNRVTKTAINLAKAAQASDKPFYIVRTKIDQDLRNARADGINEEDTQQSIYSNTEDEIQRANLKPSSDTFMISNLLGHKTEPDYHCGSASLRSLAGMGQVRAAM</sequence>
<dbReference type="Proteomes" id="UP001500604">
    <property type="component" value="Unassembled WGS sequence"/>
</dbReference>
<dbReference type="Pfam" id="PF05049">
    <property type="entry name" value="IIGP"/>
    <property type="match status" value="1"/>
</dbReference>
<dbReference type="PANTHER" id="PTHR14143">
    <property type="entry name" value="INTERFERON-INDUCIBLE GTPASE FAMILY MEMBER"/>
    <property type="match status" value="1"/>
</dbReference>
<evidence type="ECO:0000259" key="1">
    <source>
        <dbReference type="PROSITE" id="PS51716"/>
    </source>
</evidence>
<keyword evidence="3" id="KW-1185">Reference proteome</keyword>
<name>A0ABP8V339_9GAMM</name>
<protein>
    <recommendedName>
        <fullName evidence="1">IRG-type G domain-containing protein</fullName>
    </recommendedName>
</protein>
<organism evidence="2 3">
    <name type="scientific">Kistimonas scapharcae</name>
    <dbReference type="NCBI Taxonomy" id="1036133"/>
    <lineage>
        <taxon>Bacteria</taxon>
        <taxon>Pseudomonadati</taxon>
        <taxon>Pseudomonadota</taxon>
        <taxon>Gammaproteobacteria</taxon>
        <taxon>Oceanospirillales</taxon>
        <taxon>Endozoicomonadaceae</taxon>
        <taxon>Kistimonas</taxon>
    </lineage>
</organism>
<proteinExistence type="predicted"/>
<evidence type="ECO:0000313" key="2">
    <source>
        <dbReference type="EMBL" id="GAA4649656.1"/>
    </source>
</evidence>
<dbReference type="PANTHER" id="PTHR14143:SF1">
    <property type="entry name" value="IRG-TYPE G DOMAIN-CONTAINING PROTEIN"/>
    <property type="match status" value="1"/>
</dbReference>
<reference evidence="3" key="1">
    <citation type="journal article" date="2019" name="Int. J. Syst. Evol. Microbiol.">
        <title>The Global Catalogue of Microorganisms (GCM) 10K type strain sequencing project: providing services to taxonomists for standard genome sequencing and annotation.</title>
        <authorList>
            <consortium name="The Broad Institute Genomics Platform"/>
            <consortium name="The Broad Institute Genome Sequencing Center for Infectious Disease"/>
            <person name="Wu L."/>
            <person name="Ma J."/>
        </authorList>
    </citation>
    <scope>NUCLEOTIDE SEQUENCE [LARGE SCALE GENOMIC DNA]</scope>
    <source>
        <strain evidence="3">JCM 17805</strain>
    </source>
</reference>
<dbReference type="InterPro" id="IPR027417">
    <property type="entry name" value="P-loop_NTPase"/>
</dbReference>
<accession>A0ABP8V339</accession>
<dbReference type="InterPro" id="IPR007743">
    <property type="entry name" value="Immunity-related_GTPase-like"/>
</dbReference>
<gene>
    <name evidence="2" type="ORF">GCM10023116_19340</name>
</gene>
<comment type="caution">
    <text evidence="2">The sequence shown here is derived from an EMBL/GenBank/DDBJ whole genome shotgun (WGS) entry which is preliminary data.</text>
</comment>
<dbReference type="PROSITE" id="PS51716">
    <property type="entry name" value="G_IRG"/>
    <property type="match status" value="1"/>
</dbReference>
<dbReference type="SUPFAM" id="SSF52540">
    <property type="entry name" value="P-loop containing nucleoside triphosphate hydrolases"/>
    <property type="match status" value="1"/>
</dbReference>
<dbReference type="RefSeq" id="WP_345195609.1">
    <property type="nucleotide sequence ID" value="NZ_BAABFL010000242.1"/>
</dbReference>
<feature type="domain" description="IRG-type G" evidence="1">
    <location>
        <begin position="120"/>
        <end position="295"/>
    </location>
</feature>
<dbReference type="Gene3D" id="3.40.50.300">
    <property type="entry name" value="P-loop containing nucleotide triphosphate hydrolases"/>
    <property type="match status" value="1"/>
</dbReference>